<dbReference type="InParanoid" id="A5DI38"/>
<keyword evidence="4" id="KW-1185">Reference proteome</keyword>
<dbReference type="GO" id="GO:0004623">
    <property type="term" value="F:phospholipase A2 activity"/>
    <property type="evidence" value="ECO:0007669"/>
    <property type="project" value="TreeGrafter"/>
</dbReference>
<dbReference type="SUPFAM" id="SSF53474">
    <property type="entry name" value="alpha/beta-Hydrolases"/>
    <property type="match status" value="1"/>
</dbReference>
<dbReference type="InterPro" id="IPR000073">
    <property type="entry name" value="AB_hydrolase_1"/>
</dbReference>
<dbReference type="RefSeq" id="XP_001485210.2">
    <property type="nucleotide sequence ID" value="XM_001485160.1"/>
</dbReference>
<sequence>MAHTTKFFHSYSAVSPSKFLRRRCTPLTHKRTKAVSAAPRSISSKYRRSTHPTSVPLNKLFSNAFPLSVSESFADYKYRKTPLKFQHDLLATLPFYPDADSSGRTSKVIATELKSGNFINEFVIYPPGKSTEDESSLNHLILIHGYGGGLGFFLNNFSQLATVKDWCIHAVDLLGYGCSSRPPFKLAKSDLEHVEGWFHDSHDEWLQLRGLHHLKNRTMVMAHSMGAYLMATYGILRDPHFCKKLLMVSPGAVIKHRKQVPVPGYFAKLWERNYSPFSLVRNAGPLGSKLVSGWSSRRFANLPRSEAKLLHKYAYGIFQSPGSGEYMLNYLLAPGADARYPLVDRGIHKLDCDLLWVYGKEDWMDKYGGELCSDVINNYRGEVRSKVVEVENSGHHLYLDNSGSFNALVLNEMEKF</sequence>
<dbReference type="GeneID" id="5127044"/>
<dbReference type="OrthoDB" id="7457040at2759"/>
<gene>
    <name evidence="3" type="ORF">PGUG_02939</name>
</gene>
<evidence type="ECO:0000259" key="2">
    <source>
        <dbReference type="Pfam" id="PF00561"/>
    </source>
</evidence>
<evidence type="ECO:0000313" key="4">
    <source>
        <dbReference type="Proteomes" id="UP000001997"/>
    </source>
</evidence>
<evidence type="ECO:0000256" key="1">
    <source>
        <dbReference type="ARBA" id="ARBA00038097"/>
    </source>
</evidence>
<dbReference type="EMBL" id="CH408157">
    <property type="protein sequence ID" value="EDK38841.2"/>
    <property type="molecule type" value="Genomic_DNA"/>
</dbReference>
<comment type="similarity">
    <text evidence="1">Belongs to the peptidase S33 family. ABHD4/ABHD5 subfamily.</text>
</comment>
<dbReference type="InterPro" id="IPR029058">
    <property type="entry name" value="AB_hydrolase_fold"/>
</dbReference>
<dbReference type="eggNOG" id="KOG4409">
    <property type="taxonomic scope" value="Eukaryota"/>
</dbReference>
<dbReference type="Pfam" id="PF00561">
    <property type="entry name" value="Abhydrolase_1"/>
    <property type="match status" value="1"/>
</dbReference>
<dbReference type="OMA" id="AFHSMMQ"/>
<proteinExistence type="inferred from homology"/>
<feature type="domain" description="AB hydrolase-1" evidence="2">
    <location>
        <begin position="138"/>
        <end position="401"/>
    </location>
</feature>
<dbReference type="GO" id="GO:0005743">
    <property type="term" value="C:mitochondrial inner membrane"/>
    <property type="evidence" value="ECO:0007669"/>
    <property type="project" value="TreeGrafter"/>
</dbReference>
<protein>
    <recommendedName>
        <fullName evidence="2">AB hydrolase-1 domain-containing protein</fullName>
    </recommendedName>
</protein>
<dbReference type="ESTHER" id="picgu-a5di38">
    <property type="family name" value="CGI-58_ABHD5_ABHD4"/>
</dbReference>
<dbReference type="GO" id="GO:0055088">
    <property type="term" value="P:lipid homeostasis"/>
    <property type="evidence" value="ECO:0007669"/>
    <property type="project" value="TreeGrafter"/>
</dbReference>
<dbReference type="FunCoup" id="A5DI38">
    <property type="interactions" value="160"/>
</dbReference>
<dbReference type="AlphaFoldDB" id="A5DI38"/>
<dbReference type="STRING" id="294746.A5DI38"/>
<dbReference type="KEGG" id="pgu:PGUG_02939"/>
<dbReference type="PANTHER" id="PTHR42886">
    <property type="entry name" value="RE40534P-RELATED"/>
    <property type="match status" value="1"/>
</dbReference>
<dbReference type="GO" id="GO:0042171">
    <property type="term" value="F:lysophosphatidic acid acyltransferase activity"/>
    <property type="evidence" value="ECO:0007669"/>
    <property type="project" value="TreeGrafter"/>
</dbReference>
<dbReference type="Proteomes" id="UP000001997">
    <property type="component" value="Unassembled WGS sequence"/>
</dbReference>
<evidence type="ECO:0000313" key="3">
    <source>
        <dbReference type="EMBL" id="EDK38841.2"/>
    </source>
</evidence>
<name>A5DI38_PICGU</name>
<dbReference type="PANTHER" id="PTHR42886:SF29">
    <property type="entry name" value="PUMMELIG, ISOFORM A"/>
    <property type="match status" value="1"/>
</dbReference>
<dbReference type="VEuPathDB" id="FungiDB:PGUG_02939"/>
<dbReference type="GO" id="GO:0006654">
    <property type="term" value="P:phosphatidic acid biosynthetic process"/>
    <property type="evidence" value="ECO:0007669"/>
    <property type="project" value="TreeGrafter"/>
</dbReference>
<dbReference type="GO" id="GO:0035965">
    <property type="term" value="P:cardiolipin acyl-chain remodeling"/>
    <property type="evidence" value="ECO:0007669"/>
    <property type="project" value="TreeGrafter"/>
</dbReference>
<dbReference type="Gene3D" id="3.40.50.1820">
    <property type="entry name" value="alpha/beta hydrolase"/>
    <property type="match status" value="1"/>
</dbReference>
<dbReference type="HOGENOM" id="CLU_017361_3_1_1"/>
<accession>A5DI38</accession>
<organism evidence="3 4">
    <name type="scientific">Meyerozyma guilliermondii (strain ATCC 6260 / CBS 566 / DSM 6381 / JCM 1539 / NBRC 10279 / NRRL Y-324)</name>
    <name type="common">Yeast</name>
    <name type="synonym">Candida guilliermondii</name>
    <dbReference type="NCBI Taxonomy" id="294746"/>
    <lineage>
        <taxon>Eukaryota</taxon>
        <taxon>Fungi</taxon>
        <taxon>Dikarya</taxon>
        <taxon>Ascomycota</taxon>
        <taxon>Saccharomycotina</taxon>
        <taxon>Pichiomycetes</taxon>
        <taxon>Debaryomycetaceae</taxon>
        <taxon>Meyerozyma</taxon>
    </lineage>
</organism>
<reference evidence="3 4" key="1">
    <citation type="journal article" date="2009" name="Nature">
        <title>Evolution of pathogenicity and sexual reproduction in eight Candida genomes.</title>
        <authorList>
            <person name="Butler G."/>
            <person name="Rasmussen M.D."/>
            <person name="Lin M.F."/>
            <person name="Santos M.A."/>
            <person name="Sakthikumar S."/>
            <person name="Munro C.A."/>
            <person name="Rheinbay E."/>
            <person name="Grabherr M."/>
            <person name="Forche A."/>
            <person name="Reedy J.L."/>
            <person name="Agrafioti I."/>
            <person name="Arnaud M.B."/>
            <person name="Bates S."/>
            <person name="Brown A.J."/>
            <person name="Brunke S."/>
            <person name="Costanzo M.C."/>
            <person name="Fitzpatrick D.A."/>
            <person name="de Groot P.W."/>
            <person name="Harris D."/>
            <person name="Hoyer L.L."/>
            <person name="Hube B."/>
            <person name="Klis F.M."/>
            <person name="Kodira C."/>
            <person name="Lennard N."/>
            <person name="Logue M.E."/>
            <person name="Martin R."/>
            <person name="Neiman A.M."/>
            <person name="Nikolaou E."/>
            <person name="Quail M.A."/>
            <person name="Quinn J."/>
            <person name="Santos M.C."/>
            <person name="Schmitzberger F.F."/>
            <person name="Sherlock G."/>
            <person name="Shah P."/>
            <person name="Silverstein K.A."/>
            <person name="Skrzypek M.S."/>
            <person name="Soll D."/>
            <person name="Staggs R."/>
            <person name="Stansfield I."/>
            <person name="Stumpf M.P."/>
            <person name="Sudbery P.E."/>
            <person name="Srikantha T."/>
            <person name="Zeng Q."/>
            <person name="Berman J."/>
            <person name="Berriman M."/>
            <person name="Heitman J."/>
            <person name="Gow N.A."/>
            <person name="Lorenz M.C."/>
            <person name="Birren B.W."/>
            <person name="Kellis M."/>
            <person name="Cuomo C.A."/>
        </authorList>
    </citation>
    <scope>NUCLEOTIDE SEQUENCE [LARGE SCALE GENOMIC DNA]</scope>
    <source>
        <strain evidence="4">ATCC 6260 / CBS 566 / DSM 6381 / JCM 1539 / NBRC 10279 / NRRL Y-324</strain>
    </source>
</reference>